<dbReference type="HOGENOM" id="CLU_2469843_0_0_1"/>
<name>Q0TW73_PHANO</name>
<dbReference type="InParanoid" id="Q0TW73"/>
<dbReference type="Proteomes" id="UP000001055">
    <property type="component" value="Unassembled WGS sequence"/>
</dbReference>
<dbReference type="AlphaFoldDB" id="Q0TW73"/>
<feature type="compositionally biased region" description="Polar residues" evidence="1">
    <location>
        <begin position="78"/>
        <end position="88"/>
    </location>
</feature>
<protein>
    <submittedName>
        <fullName evidence="2">Uncharacterized protein</fullName>
    </submittedName>
</protein>
<proteinExistence type="predicted"/>
<reference evidence="3" key="1">
    <citation type="journal article" date="2007" name="Plant Cell">
        <title>Dothideomycete-plant interactions illuminated by genome sequencing and EST analysis of the wheat pathogen Stagonospora nodorum.</title>
        <authorList>
            <person name="Hane J.K."/>
            <person name="Lowe R.G."/>
            <person name="Solomon P.S."/>
            <person name="Tan K.C."/>
            <person name="Schoch C.L."/>
            <person name="Spatafora J.W."/>
            <person name="Crous P.W."/>
            <person name="Kodira C."/>
            <person name="Birren B.W."/>
            <person name="Galagan J.E."/>
            <person name="Torriani S.F."/>
            <person name="McDonald B.A."/>
            <person name="Oliver R.P."/>
        </authorList>
    </citation>
    <scope>NUCLEOTIDE SEQUENCE [LARGE SCALE GENOMIC DNA]</scope>
    <source>
        <strain evidence="3">SN15 / ATCC MYA-4574 / FGSC 10173</strain>
    </source>
</reference>
<evidence type="ECO:0000256" key="1">
    <source>
        <dbReference type="SAM" id="MobiDB-lite"/>
    </source>
</evidence>
<organism evidence="2 3">
    <name type="scientific">Phaeosphaeria nodorum (strain SN15 / ATCC MYA-4574 / FGSC 10173)</name>
    <name type="common">Glume blotch fungus</name>
    <name type="synonym">Parastagonospora nodorum</name>
    <dbReference type="NCBI Taxonomy" id="321614"/>
    <lineage>
        <taxon>Eukaryota</taxon>
        <taxon>Fungi</taxon>
        <taxon>Dikarya</taxon>
        <taxon>Ascomycota</taxon>
        <taxon>Pezizomycotina</taxon>
        <taxon>Dothideomycetes</taxon>
        <taxon>Pleosporomycetidae</taxon>
        <taxon>Pleosporales</taxon>
        <taxon>Pleosporineae</taxon>
        <taxon>Phaeosphaeriaceae</taxon>
        <taxon>Parastagonospora</taxon>
    </lineage>
</organism>
<evidence type="ECO:0000313" key="2">
    <source>
        <dbReference type="EMBL" id="EAT76376.1"/>
    </source>
</evidence>
<sequence>MRGMELRSWWHAGIRNLKKRDQSHDGLVNVPAVQQSCHCSMDYQVEMAIGLQVRYSLAGKGREPGKCAETLGAGNGDQRAQPTAQLDS</sequence>
<evidence type="ECO:0000313" key="3">
    <source>
        <dbReference type="Proteomes" id="UP000001055"/>
    </source>
</evidence>
<feature type="region of interest" description="Disordered" evidence="1">
    <location>
        <begin position="68"/>
        <end position="88"/>
    </location>
</feature>
<dbReference type="RefSeq" id="XP_001806317.1">
    <property type="nucleotide sequence ID" value="XM_001806265.1"/>
</dbReference>
<dbReference type="EMBL" id="CH445368">
    <property type="protein sequence ID" value="EAT76376.1"/>
    <property type="molecule type" value="Genomic_DNA"/>
</dbReference>
<dbReference type="GeneID" id="5983247"/>
<gene>
    <name evidence="2" type="ORF">SNOG_16192</name>
</gene>
<dbReference type="KEGG" id="pno:SNOG_16192"/>
<accession>Q0TW73</accession>